<sequence>MKTLIYILFFINCIVAQCAFAIPLNEIKIIAIHGLQSEHITSKPTPEELVSDTAHYWQSYWAEQADDFINWSSSERLQSGVITGYIWPELQRISQQGTCEVGCIFVTHSTGDLVARLILEHQELWLSAVGYKPLNILATFDFSGAGGGTELADIVISSAYGDGNAFYDFIIEEWLGEAPGPDNIGIINDISPSKARNYLRYPYNRIPRLRIIGGGSDFANLTSGLLPGNDDGVVALHSACGSVSVSAYDSCSPDIDIDGEYSVGHSYVREFLPNHYPLIMADGYSHEELVEADIPTTDEYTAMSITIPDDEKTLTITTEDVNWMGNTYRYVVGYESKTPSQLIGGIFR</sequence>
<proteinExistence type="predicted"/>
<accession>U3CI72</accession>
<dbReference type="OrthoDB" id="6189739at2"/>
<comment type="caution">
    <text evidence="1">The sequence shown here is derived from an EMBL/GenBank/DDBJ whole genome shotgun (WGS) entry which is preliminary data.</text>
</comment>
<reference evidence="1 2" key="1">
    <citation type="submission" date="2013-09" db="EMBL/GenBank/DDBJ databases">
        <title>Whole genome shotgun sequence of Vibrio azureus NBRC 104587.</title>
        <authorList>
            <person name="Isaki S."/>
            <person name="Hosoyama A."/>
            <person name="Numata M."/>
            <person name="Hashimoto M."/>
            <person name="Hosoyama Y."/>
            <person name="Tsuchikane K."/>
            <person name="Noguchi M."/>
            <person name="Hirakata S."/>
            <person name="Ichikawa N."/>
            <person name="Ohji S."/>
            <person name="Yamazoe A."/>
            <person name="Fujita N."/>
        </authorList>
    </citation>
    <scope>NUCLEOTIDE SEQUENCE [LARGE SCALE GENOMIC DNA]</scope>
    <source>
        <strain evidence="1 2">NBRC 104587</strain>
    </source>
</reference>
<keyword evidence="2" id="KW-1185">Reference proteome</keyword>
<evidence type="ECO:0000313" key="1">
    <source>
        <dbReference type="EMBL" id="GAD77948.1"/>
    </source>
</evidence>
<organism evidence="1 2">
    <name type="scientific">Vibrio azureus NBRC 104587</name>
    <dbReference type="NCBI Taxonomy" id="1219077"/>
    <lineage>
        <taxon>Bacteria</taxon>
        <taxon>Pseudomonadati</taxon>
        <taxon>Pseudomonadota</taxon>
        <taxon>Gammaproteobacteria</taxon>
        <taxon>Vibrionales</taxon>
        <taxon>Vibrionaceae</taxon>
        <taxon>Vibrio</taxon>
    </lineage>
</organism>
<evidence type="ECO:0008006" key="3">
    <source>
        <dbReference type="Google" id="ProtNLM"/>
    </source>
</evidence>
<dbReference type="EMBL" id="BATL01000102">
    <property type="protein sequence ID" value="GAD77948.1"/>
    <property type="molecule type" value="Genomic_DNA"/>
</dbReference>
<dbReference type="eggNOG" id="ENOG502Z7W4">
    <property type="taxonomic scope" value="Bacteria"/>
</dbReference>
<dbReference type="AlphaFoldDB" id="U3CI72"/>
<dbReference type="RefSeq" id="WP_021711683.1">
    <property type="nucleotide sequence ID" value="NZ_BAOB01000428.1"/>
</dbReference>
<name>U3CI72_9VIBR</name>
<evidence type="ECO:0000313" key="2">
    <source>
        <dbReference type="Proteomes" id="UP000016567"/>
    </source>
</evidence>
<protein>
    <recommendedName>
        <fullName evidence="3">DUF676 domain-containing protein</fullName>
    </recommendedName>
</protein>
<gene>
    <name evidence="1" type="ORF">VAZ01S_102_00020</name>
</gene>
<dbReference type="Proteomes" id="UP000016567">
    <property type="component" value="Unassembled WGS sequence"/>
</dbReference>